<feature type="transmembrane region" description="Helical" evidence="15">
    <location>
        <begin position="6"/>
        <end position="25"/>
    </location>
</feature>
<gene>
    <name evidence="16" type="ORF">HPB52_021124</name>
</gene>
<evidence type="ECO:0000256" key="5">
    <source>
        <dbReference type="ARBA" id="ARBA00022617"/>
    </source>
</evidence>
<feature type="transmembrane region" description="Helical" evidence="15">
    <location>
        <begin position="215"/>
        <end position="233"/>
    </location>
</feature>
<dbReference type="AlphaFoldDB" id="A0A9D4PSI8"/>
<evidence type="ECO:0000256" key="7">
    <source>
        <dbReference type="ARBA" id="ARBA00022824"/>
    </source>
</evidence>
<dbReference type="InterPro" id="IPR001128">
    <property type="entry name" value="Cyt_P450"/>
</dbReference>
<evidence type="ECO:0000313" key="16">
    <source>
        <dbReference type="EMBL" id="KAH7952274.1"/>
    </source>
</evidence>
<dbReference type="GO" id="GO:0005789">
    <property type="term" value="C:endoplasmic reticulum membrane"/>
    <property type="evidence" value="ECO:0007669"/>
    <property type="project" value="UniProtKB-SubCell"/>
</dbReference>
<proteinExistence type="inferred from homology"/>
<evidence type="ECO:0000256" key="14">
    <source>
        <dbReference type="RuleBase" id="RU000461"/>
    </source>
</evidence>
<dbReference type="InterPro" id="IPR002401">
    <property type="entry name" value="Cyt_P450_E_grp-I"/>
</dbReference>
<dbReference type="EMBL" id="JABSTV010001251">
    <property type="protein sequence ID" value="KAH7952274.1"/>
    <property type="molecule type" value="Genomic_DNA"/>
</dbReference>
<sequence>MASFLGLPDWFILAATICVLLYLYASRDRNYWKKQNVTSEPFALIFGPTLKLMFQPLHLLDTTRYNKYGRLFGTFETGKRALFVGEPELVKQVLVKDFPSLPNRRTFKFFDPMLDNMMSIVPLDRWRKIRPASSPAFSTGKLRKMNALIEDCAVITSEHLKKAAANEEDIDVKQFFGNYAVDVIARCAFGTRLDSHSDQTNEFVTKSRQAFSGRVTPRLFVFFVFPAIARILGLRPFNTDIFLYFKEICLNIIKGRQDRQSRNEDFLQLMMDAREGKLSSAAENASERDNQLFNLGSELKPDTSFSSDKTLTEDEAMAQCVLFFFAGQDTSSSVISYALYLLAINPEAQERLREEVDECFNIHGEHPSLDVITKLKYLHGVVSEALRMYPPATRVERSPLEDYVLEGTGIKVKKGDLIAIPVYSMHHDPQYFPDPYKFDPDRFSEDNVDSIQPYTYLPFGAGPRNCIGMRFALQAVKLSILHTIRNVKVVRTEKTKVPLEFQNGFSVLTAKDITLGIRKRDR</sequence>
<evidence type="ECO:0000256" key="6">
    <source>
        <dbReference type="ARBA" id="ARBA00022723"/>
    </source>
</evidence>
<evidence type="ECO:0000256" key="1">
    <source>
        <dbReference type="ARBA" id="ARBA00001971"/>
    </source>
</evidence>
<dbReference type="SUPFAM" id="SSF48264">
    <property type="entry name" value="Cytochrome P450"/>
    <property type="match status" value="1"/>
</dbReference>
<evidence type="ECO:0000256" key="11">
    <source>
        <dbReference type="ARBA" id="ARBA00023033"/>
    </source>
</evidence>
<dbReference type="PRINTS" id="PR00385">
    <property type="entry name" value="P450"/>
</dbReference>
<comment type="cofactor">
    <cofactor evidence="1 13">
        <name>heme</name>
        <dbReference type="ChEBI" id="CHEBI:30413"/>
    </cofactor>
</comment>
<evidence type="ECO:0000256" key="10">
    <source>
        <dbReference type="ARBA" id="ARBA00023004"/>
    </source>
</evidence>
<protein>
    <recommendedName>
        <fullName evidence="18">Cytochrome P450</fullName>
    </recommendedName>
</protein>
<dbReference type="InterPro" id="IPR017972">
    <property type="entry name" value="Cyt_P450_CS"/>
</dbReference>
<name>A0A9D4PSI8_RHISA</name>
<dbReference type="PRINTS" id="PR00463">
    <property type="entry name" value="EP450I"/>
</dbReference>
<evidence type="ECO:0000256" key="4">
    <source>
        <dbReference type="ARBA" id="ARBA00010617"/>
    </source>
</evidence>
<evidence type="ECO:0000256" key="8">
    <source>
        <dbReference type="ARBA" id="ARBA00022848"/>
    </source>
</evidence>
<reference evidence="16" key="2">
    <citation type="submission" date="2021-09" db="EMBL/GenBank/DDBJ databases">
        <authorList>
            <person name="Jia N."/>
            <person name="Wang J."/>
            <person name="Shi W."/>
            <person name="Du L."/>
            <person name="Sun Y."/>
            <person name="Zhan W."/>
            <person name="Jiang J."/>
            <person name="Wang Q."/>
            <person name="Zhang B."/>
            <person name="Ji P."/>
            <person name="Sakyi L.B."/>
            <person name="Cui X."/>
            <person name="Yuan T."/>
            <person name="Jiang B."/>
            <person name="Yang W."/>
            <person name="Lam T.T.-Y."/>
            <person name="Chang Q."/>
            <person name="Ding S."/>
            <person name="Wang X."/>
            <person name="Zhu J."/>
            <person name="Ruan X."/>
            <person name="Zhao L."/>
            <person name="Wei J."/>
            <person name="Que T."/>
            <person name="Du C."/>
            <person name="Cheng J."/>
            <person name="Dai P."/>
            <person name="Han X."/>
            <person name="Huang E."/>
            <person name="Gao Y."/>
            <person name="Liu J."/>
            <person name="Shao H."/>
            <person name="Ye R."/>
            <person name="Li L."/>
            <person name="Wei W."/>
            <person name="Wang X."/>
            <person name="Wang C."/>
            <person name="Huo Q."/>
            <person name="Li W."/>
            <person name="Guo W."/>
            <person name="Chen H."/>
            <person name="Chen S."/>
            <person name="Zhou L."/>
            <person name="Zhou L."/>
            <person name="Ni X."/>
            <person name="Tian J."/>
            <person name="Zhou Y."/>
            <person name="Sheng Y."/>
            <person name="Liu T."/>
            <person name="Pan Y."/>
            <person name="Xia L."/>
            <person name="Li J."/>
            <person name="Zhao F."/>
            <person name="Cao W."/>
        </authorList>
    </citation>
    <scope>NUCLEOTIDE SEQUENCE</scope>
    <source>
        <strain evidence="16">Rsan-2018</strain>
        <tissue evidence="16">Larvae</tissue>
    </source>
</reference>
<dbReference type="FunFam" id="1.10.630.10:FF:000042">
    <property type="entry name" value="Cytochrome P450"/>
    <property type="match status" value="1"/>
</dbReference>
<dbReference type="GO" id="GO:0004497">
    <property type="term" value="F:monooxygenase activity"/>
    <property type="evidence" value="ECO:0007669"/>
    <property type="project" value="UniProtKB-KW"/>
</dbReference>
<dbReference type="GO" id="GO:0020037">
    <property type="term" value="F:heme binding"/>
    <property type="evidence" value="ECO:0007669"/>
    <property type="project" value="InterPro"/>
</dbReference>
<comment type="similarity">
    <text evidence="4 14">Belongs to the cytochrome P450 family.</text>
</comment>
<keyword evidence="9 14" id="KW-0560">Oxidoreductase</keyword>
<dbReference type="GO" id="GO:0005506">
    <property type="term" value="F:iron ion binding"/>
    <property type="evidence" value="ECO:0007669"/>
    <property type="project" value="InterPro"/>
</dbReference>
<dbReference type="Gene3D" id="1.10.630.10">
    <property type="entry name" value="Cytochrome P450"/>
    <property type="match status" value="1"/>
</dbReference>
<evidence type="ECO:0008006" key="18">
    <source>
        <dbReference type="Google" id="ProtNLM"/>
    </source>
</evidence>
<dbReference type="GO" id="GO:0016705">
    <property type="term" value="F:oxidoreductase activity, acting on paired donors, with incorporation or reduction of molecular oxygen"/>
    <property type="evidence" value="ECO:0007669"/>
    <property type="project" value="InterPro"/>
</dbReference>
<dbReference type="InterPro" id="IPR050476">
    <property type="entry name" value="Insect_CytP450_Detox"/>
</dbReference>
<keyword evidence="17" id="KW-1185">Reference proteome</keyword>
<reference evidence="16" key="1">
    <citation type="journal article" date="2020" name="Cell">
        <title>Large-Scale Comparative Analyses of Tick Genomes Elucidate Their Genetic Diversity and Vector Capacities.</title>
        <authorList>
            <consortium name="Tick Genome and Microbiome Consortium (TIGMIC)"/>
            <person name="Jia N."/>
            <person name="Wang J."/>
            <person name="Shi W."/>
            <person name="Du L."/>
            <person name="Sun Y."/>
            <person name="Zhan W."/>
            <person name="Jiang J.F."/>
            <person name="Wang Q."/>
            <person name="Zhang B."/>
            <person name="Ji P."/>
            <person name="Bell-Sakyi L."/>
            <person name="Cui X.M."/>
            <person name="Yuan T.T."/>
            <person name="Jiang B.G."/>
            <person name="Yang W.F."/>
            <person name="Lam T.T."/>
            <person name="Chang Q.C."/>
            <person name="Ding S.J."/>
            <person name="Wang X.J."/>
            <person name="Zhu J.G."/>
            <person name="Ruan X.D."/>
            <person name="Zhao L."/>
            <person name="Wei J.T."/>
            <person name="Ye R.Z."/>
            <person name="Que T.C."/>
            <person name="Du C.H."/>
            <person name="Zhou Y.H."/>
            <person name="Cheng J.X."/>
            <person name="Dai P.F."/>
            <person name="Guo W.B."/>
            <person name="Han X.H."/>
            <person name="Huang E.J."/>
            <person name="Li L.F."/>
            <person name="Wei W."/>
            <person name="Gao Y.C."/>
            <person name="Liu J.Z."/>
            <person name="Shao H.Z."/>
            <person name="Wang X."/>
            <person name="Wang C.C."/>
            <person name="Yang T.C."/>
            <person name="Huo Q.B."/>
            <person name="Li W."/>
            <person name="Chen H.Y."/>
            <person name="Chen S.E."/>
            <person name="Zhou L.G."/>
            <person name="Ni X.B."/>
            <person name="Tian J.H."/>
            <person name="Sheng Y."/>
            <person name="Liu T."/>
            <person name="Pan Y.S."/>
            <person name="Xia L.Y."/>
            <person name="Li J."/>
            <person name="Zhao F."/>
            <person name="Cao W.C."/>
        </authorList>
    </citation>
    <scope>NUCLEOTIDE SEQUENCE</scope>
    <source>
        <strain evidence="16">Rsan-2018</strain>
    </source>
</reference>
<keyword evidence="6 13" id="KW-0479">Metal-binding</keyword>
<dbReference type="PROSITE" id="PS00086">
    <property type="entry name" value="CYTOCHROME_P450"/>
    <property type="match status" value="1"/>
</dbReference>
<comment type="caution">
    <text evidence="16">The sequence shown here is derived from an EMBL/GenBank/DDBJ whole genome shotgun (WGS) entry which is preliminary data.</text>
</comment>
<feature type="binding site" description="axial binding residue" evidence="13">
    <location>
        <position position="466"/>
    </location>
    <ligand>
        <name>heme</name>
        <dbReference type="ChEBI" id="CHEBI:30413"/>
    </ligand>
    <ligandPart>
        <name>Fe</name>
        <dbReference type="ChEBI" id="CHEBI:18248"/>
    </ligandPart>
</feature>
<keyword evidence="8" id="KW-0492">Microsome</keyword>
<evidence type="ECO:0000256" key="2">
    <source>
        <dbReference type="ARBA" id="ARBA00004174"/>
    </source>
</evidence>
<evidence type="ECO:0000256" key="3">
    <source>
        <dbReference type="ARBA" id="ARBA00004406"/>
    </source>
</evidence>
<keyword evidence="7" id="KW-0256">Endoplasmic reticulum</keyword>
<keyword evidence="11 14" id="KW-0503">Monooxygenase</keyword>
<dbReference type="VEuPathDB" id="VectorBase:RSAN_027157"/>
<dbReference type="Pfam" id="PF00067">
    <property type="entry name" value="p450"/>
    <property type="match status" value="1"/>
</dbReference>
<keyword evidence="15" id="KW-0812">Transmembrane</keyword>
<evidence type="ECO:0000313" key="17">
    <source>
        <dbReference type="Proteomes" id="UP000821837"/>
    </source>
</evidence>
<organism evidence="16 17">
    <name type="scientific">Rhipicephalus sanguineus</name>
    <name type="common">Brown dog tick</name>
    <name type="synonym">Ixodes sanguineus</name>
    <dbReference type="NCBI Taxonomy" id="34632"/>
    <lineage>
        <taxon>Eukaryota</taxon>
        <taxon>Metazoa</taxon>
        <taxon>Ecdysozoa</taxon>
        <taxon>Arthropoda</taxon>
        <taxon>Chelicerata</taxon>
        <taxon>Arachnida</taxon>
        <taxon>Acari</taxon>
        <taxon>Parasitiformes</taxon>
        <taxon>Ixodida</taxon>
        <taxon>Ixodoidea</taxon>
        <taxon>Ixodidae</taxon>
        <taxon>Rhipicephalinae</taxon>
        <taxon>Rhipicephalus</taxon>
        <taxon>Rhipicephalus</taxon>
    </lineage>
</organism>
<evidence type="ECO:0000256" key="15">
    <source>
        <dbReference type="SAM" id="Phobius"/>
    </source>
</evidence>
<comment type="subcellular location">
    <subcellularLocation>
        <location evidence="3">Endoplasmic reticulum membrane</location>
        <topology evidence="3">Peripheral membrane protein</topology>
    </subcellularLocation>
    <subcellularLocation>
        <location evidence="2">Microsome membrane</location>
        <topology evidence="2">Peripheral membrane protein</topology>
    </subcellularLocation>
</comment>
<dbReference type="Proteomes" id="UP000821837">
    <property type="component" value="Chromosome 5"/>
</dbReference>
<dbReference type="CDD" id="cd11055">
    <property type="entry name" value="CYP3A-like"/>
    <property type="match status" value="1"/>
</dbReference>
<evidence type="ECO:0000256" key="13">
    <source>
        <dbReference type="PIRSR" id="PIRSR602401-1"/>
    </source>
</evidence>
<evidence type="ECO:0000256" key="12">
    <source>
        <dbReference type="ARBA" id="ARBA00023136"/>
    </source>
</evidence>
<dbReference type="InterPro" id="IPR036396">
    <property type="entry name" value="Cyt_P450_sf"/>
</dbReference>
<keyword evidence="15" id="KW-1133">Transmembrane helix</keyword>
<keyword evidence="12 15" id="KW-0472">Membrane</keyword>
<dbReference type="PANTHER" id="PTHR24292">
    <property type="entry name" value="CYTOCHROME P450"/>
    <property type="match status" value="1"/>
</dbReference>
<keyword evidence="5 13" id="KW-0349">Heme</keyword>
<evidence type="ECO:0000256" key="9">
    <source>
        <dbReference type="ARBA" id="ARBA00023002"/>
    </source>
</evidence>
<accession>A0A9D4PSI8</accession>
<dbReference type="PANTHER" id="PTHR24292:SF54">
    <property type="entry name" value="CYP9F3-RELATED"/>
    <property type="match status" value="1"/>
</dbReference>
<keyword evidence="10 13" id="KW-0408">Iron</keyword>